<dbReference type="EMBL" id="FMUS01000005">
    <property type="protein sequence ID" value="SCY24289.1"/>
    <property type="molecule type" value="Genomic_DNA"/>
</dbReference>
<dbReference type="PANTHER" id="PTHR45138">
    <property type="entry name" value="REGULATORY COMPONENTS OF SENSORY TRANSDUCTION SYSTEM"/>
    <property type="match status" value="1"/>
</dbReference>
<dbReference type="PANTHER" id="PTHR45138:SF23">
    <property type="entry name" value="SIGNALING PROTEIN"/>
    <property type="match status" value="1"/>
</dbReference>
<dbReference type="GO" id="GO:1902201">
    <property type="term" value="P:negative regulation of bacterial-type flagellum-dependent cell motility"/>
    <property type="evidence" value="ECO:0007669"/>
    <property type="project" value="TreeGrafter"/>
</dbReference>
<keyword evidence="3" id="KW-1185">Reference proteome</keyword>
<sequence>MGQECKRSNCILLKEKEREILQLNQEINALKKQASIDQMTGFLNKCEGIKKLKDEMKKNLRDNTNTTIAFIDIDRFKLVNDRLGHCTGDQLLVELSKILLTNIRKEDFIIRFGGDEFIIVFTSITKLQAKEVWKRVYKAIEGFNKESNFIFPISLSIGFYEYDSCSDLDVNQFIHLADSEMYREKQQKRKGL</sequence>
<name>A0A1G5EBC1_9FIRM</name>
<feature type="domain" description="GGDEF" evidence="1">
    <location>
        <begin position="64"/>
        <end position="192"/>
    </location>
</feature>
<dbReference type="SMART" id="SM00267">
    <property type="entry name" value="GGDEF"/>
    <property type="match status" value="1"/>
</dbReference>
<dbReference type="InterPro" id="IPR043128">
    <property type="entry name" value="Rev_trsase/Diguanyl_cyclase"/>
</dbReference>
<dbReference type="STRING" id="1120976.SAMN03080606_01108"/>
<evidence type="ECO:0000313" key="3">
    <source>
        <dbReference type="Proteomes" id="UP000198636"/>
    </source>
</evidence>
<gene>
    <name evidence="2" type="ORF">SAMN03080606_01108</name>
</gene>
<dbReference type="InterPro" id="IPR050469">
    <property type="entry name" value="Diguanylate_Cyclase"/>
</dbReference>
<evidence type="ECO:0000259" key="1">
    <source>
        <dbReference type="PROSITE" id="PS50887"/>
    </source>
</evidence>
<reference evidence="2 3" key="1">
    <citation type="submission" date="2016-10" db="EMBL/GenBank/DDBJ databases">
        <authorList>
            <person name="de Groot N.N."/>
        </authorList>
    </citation>
    <scope>NUCLEOTIDE SEQUENCE [LARGE SCALE GENOMIC DNA]</scope>
    <source>
        <strain evidence="2 3">DSM 18978</strain>
    </source>
</reference>
<dbReference type="RefSeq" id="WP_091540932.1">
    <property type="nucleotide sequence ID" value="NZ_FMUS01000005.1"/>
</dbReference>
<dbReference type="GO" id="GO:0005886">
    <property type="term" value="C:plasma membrane"/>
    <property type="evidence" value="ECO:0007669"/>
    <property type="project" value="TreeGrafter"/>
</dbReference>
<dbReference type="CDD" id="cd01949">
    <property type="entry name" value="GGDEF"/>
    <property type="match status" value="1"/>
</dbReference>
<organism evidence="2 3">
    <name type="scientific">Alkaliphilus peptidifermentans DSM 18978</name>
    <dbReference type="NCBI Taxonomy" id="1120976"/>
    <lineage>
        <taxon>Bacteria</taxon>
        <taxon>Bacillati</taxon>
        <taxon>Bacillota</taxon>
        <taxon>Clostridia</taxon>
        <taxon>Peptostreptococcales</taxon>
        <taxon>Natronincolaceae</taxon>
        <taxon>Alkaliphilus</taxon>
    </lineage>
</organism>
<dbReference type="Proteomes" id="UP000198636">
    <property type="component" value="Unassembled WGS sequence"/>
</dbReference>
<dbReference type="OrthoDB" id="9805474at2"/>
<dbReference type="GO" id="GO:0043709">
    <property type="term" value="P:cell adhesion involved in single-species biofilm formation"/>
    <property type="evidence" value="ECO:0007669"/>
    <property type="project" value="TreeGrafter"/>
</dbReference>
<evidence type="ECO:0000313" key="2">
    <source>
        <dbReference type="EMBL" id="SCY24289.1"/>
    </source>
</evidence>
<protein>
    <submittedName>
        <fullName evidence="2">Diguanylate cyclase (GGDEF) domain-containing protein</fullName>
    </submittedName>
</protein>
<accession>A0A1G5EBC1</accession>
<dbReference type="PROSITE" id="PS50887">
    <property type="entry name" value="GGDEF"/>
    <property type="match status" value="1"/>
</dbReference>
<proteinExistence type="predicted"/>
<dbReference type="InterPro" id="IPR029787">
    <property type="entry name" value="Nucleotide_cyclase"/>
</dbReference>
<dbReference type="AlphaFoldDB" id="A0A1G5EBC1"/>
<dbReference type="NCBIfam" id="TIGR00254">
    <property type="entry name" value="GGDEF"/>
    <property type="match status" value="1"/>
</dbReference>
<dbReference type="GO" id="GO:0052621">
    <property type="term" value="F:diguanylate cyclase activity"/>
    <property type="evidence" value="ECO:0007669"/>
    <property type="project" value="TreeGrafter"/>
</dbReference>
<dbReference type="InterPro" id="IPR000160">
    <property type="entry name" value="GGDEF_dom"/>
</dbReference>
<dbReference type="SUPFAM" id="SSF55073">
    <property type="entry name" value="Nucleotide cyclase"/>
    <property type="match status" value="1"/>
</dbReference>
<dbReference type="Gene3D" id="3.30.70.270">
    <property type="match status" value="1"/>
</dbReference>
<dbReference type="Pfam" id="PF00990">
    <property type="entry name" value="GGDEF"/>
    <property type="match status" value="1"/>
</dbReference>